<protein>
    <recommendedName>
        <fullName evidence="9">UbiA prenyltransferase</fullName>
    </recommendedName>
</protein>
<feature type="transmembrane region" description="Helical" evidence="5">
    <location>
        <begin position="340"/>
        <end position="362"/>
    </location>
</feature>
<feature type="signal peptide" evidence="6">
    <location>
        <begin position="1"/>
        <end position="18"/>
    </location>
</feature>
<keyword evidence="8" id="KW-1185">Reference proteome</keyword>
<dbReference type="PANTHER" id="PTHR42723">
    <property type="entry name" value="CHLOROPHYLL SYNTHASE"/>
    <property type="match status" value="1"/>
</dbReference>
<evidence type="ECO:0000256" key="4">
    <source>
        <dbReference type="ARBA" id="ARBA00023136"/>
    </source>
</evidence>
<feature type="transmembrane region" description="Helical" evidence="5">
    <location>
        <begin position="230"/>
        <end position="249"/>
    </location>
</feature>
<organism evidence="7 8">
    <name type="scientific">Pyricularia grisea</name>
    <name type="common">Crabgrass-specific blast fungus</name>
    <name type="synonym">Magnaporthe grisea</name>
    <dbReference type="NCBI Taxonomy" id="148305"/>
    <lineage>
        <taxon>Eukaryota</taxon>
        <taxon>Fungi</taxon>
        <taxon>Dikarya</taxon>
        <taxon>Ascomycota</taxon>
        <taxon>Pezizomycotina</taxon>
        <taxon>Sordariomycetes</taxon>
        <taxon>Sordariomycetidae</taxon>
        <taxon>Magnaporthales</taxon>
        <taxon>Pyriculariaceae</taxon>
        <taxon>Pyricularia</taxon>
    </lineage>
</organism>
<accession>A0ABQ8NRY4</accession>
<keyword evidence="6" id="KW-0732">Signal</keyword>
<feature type="transmembrane region" description="Helical" evidence="5">
    <location>
        <begin position="374"/>
        <end position="392"/>
    </location>
</feature>
<gene>
    <name evidence="7" type="ORF">MCOR33_003206</name>
</gene>
<comment type="caution">
    <text evidence="7">The sequence shown here is derived from an EMBL/GenBank/DDBJ whole genome shotgun (WGS) entry which is preliminary data.</text>
</comment>
<reference evidence="7" key="1">
    <citation type="submission" date="2021-01" db="EMBL/GenBank/DDBJ databases">
        <title>Deciphering the adaptive evolutionary patterns associated with biogeogrpahic diversity in the finger millet blast pathogen Magnaporthe oryzae in Eastern Africa.</title>
        <authorList>
            <person name="Onyema G."/>
            <person name="Shittu T.A."/>
            <person name="Dodsworth S."/>
            <person name="Devilliers S."/>
            <person name="Muthumeenakshi S."/>
            <person name="Sreenivasaprasad S."/>
        </authorList>
    </citation>
    <scope>NUCLEOTIDE SEQUENCE</scope>
    <source>
        <strain evidence="7">D15/s37</strain>
    </source>
</reference>
<proteinExistence type="predicted"/>
<evidence type="ECO:0000256" key="1">
    <source>
        <dbReference type="ARBA" id="ARBA00004141"/>
    </source>
</evidence>
<evidence type="ECO:0008006" key="9">
    <source>
        <dbReference type="Google" id="ProtNLM"/>
    </source>
</evidence>
<evidence type="ECO:0000256" key="2">
    <source>
        <dbReference type="ARBA" id="ARBA00022692"/>
    </source>
</evidence>
<evidence type="ECO:0000313" key="7">
    <source>
        <dbReference type="EMBL" id="KAI6301259.1"/>
    </source>
</evidence>
<sequence>MSCSVFVLVLIFILSKHTDKTLLLATHYYMTSHSQVTSIHTRNMPHHKDMANILSPMADSSVMHFKKFKEQVHSQRKNTGRELTRFLETIWLFTESDIKTILAPSVLFALTNGIALSLLLPESAGIPSPSEILARIPVITVYVWINLMVLCIQNQKSPDAVEEDRINKPTRPLPSGKVSSDEAGTLLVAFIIIAVLGSYCLGAPVESILVIVLGYIYNDLEGAEHPFFKNVLNSLGIPCFPIGALQVAINPAPHTAAALAGSGPSVPLLLWRWILVLVAAIFFTIHIQDIKDQEGDACRNRKTVPLVYGDSAGRWLVVVPLLAWSVALPILWGFTSPTAASLLGHAPLLLLALVVSARTFLYKSVAADKKTFKIYCLWLIAMYCLPLSRALLGGEGLMLVTA</sequence>
<dbReference type="CDD" id="cd13965">
    <property type="entry name" value="PT_UbiA_3"/>
    <property type="match status" value="1"/>
</dbReference>
<evidence type="ECO:0000256" key="6">
    <source>
        <dbReference type="SAM" id="SignalP"/>
    </source>
</evidence>
<comment type="subcellular location">
    <subcellularLocation>
        <location evidence="1">Membrane</location>
        <topology evidence="1">Multi-pass membrane protein</topology>
    </subcellularLocation>
</comment>
<keyword evidence="3 5" id="KW-1133">Transmembrane helix</keyword>
<feature type="chain" id="PRO_5045594538" description="UbiA prenyltransferase" evidence="6">
    <location>
        <begin position="19"/>
        <end position="402"/>
    </location>
</feature>
<evidence type="ECO:0000256" key="5">
    <source>
        <dbReference type="SAM" id="Phobius"/>
    </source>
</evidence>
<dbReference type="InterPro" id="IPR050475">
    <property type="entry name" value="Prenyltransferase_related"/>
</dbReference>
<dbReference type="Proteomes" id="UP001059893">
    <property type="component" value="Unassembled WGS sequence"/>
</dbReference>
<dbReference type="InterPro" id="IPR044878">
    <property type="entry name" value="UbiA_sf"/>
</dbReference>
<keyword evidence="4 5" id="KW-0472">Membrane</keyword>
<dbReference type="PANTHER" id="PTHR42723:SF1">
    <property type="entry name" value="CHLOROPHYLL SYNTHASE, CHLOROPLASTIC"/>
    <property type="match status" value="1"/>
</dbReference>
<dbReference type="Gene3D" id="1.10.357.140">
    <property type="entry name" value="UbiA prenyltransferase"/>
    <property type="match status" value="1"/>
</dbReference>
<evidence type="ECO:0000313" key="8">
    <source>
        <dbReference type="Proteomes" id="UP001059893"/>
    </source>
</evidence>
<dbReference type="Pfam" id="PF01040">
    <property type="entry name" value="UbiA"/>
    <property type="match status" value="1"/>
</dbReference>
<keyword evidence="2 5" id="KW-0812">Transmembrane</keyword>
<evidence type="ECO:0000256" key="3">
    <source>
        <dbReference type="ARBA" id="ARBA00022989"/>
    </source>
</evidence>
<name>A0ABQ8NRY4_PYRGI</name>
<feature type="transmembrane region" description="Helical" evidence="5">
    <location>
        <begin position="315"/>
        <end position="334"/>
    </location>
</feature>
<dbReference type="InterPro" id="IPR000537">
    <property type="entry name" value="UbiA_prenyltransferase"/>
</dbReference>
<feature type="transmembrane region" description="Helical" evidence="5">
    <location>
        <begin position="269"/>
        <end position="287"/>
    </location>
</feature>
<feature type="transmembrane region" description="Helical" evidence="5">
    <location>
        <begin position="186"/>
        <end position="218"/>
    </location>
</feature>
<dbReference type="EMBL" id="JABSND010000040">
    <property type="protein sequence ID" value="KAI6301259.1"/>
    <property type="molecule type" value="Genomic_DNA"/>
</dbReference>